<accession>A0ABR4EQH3</accession>
<evidence type="ECO:0000313" key="3">
    <source>
        <dbReference type="Proteomes" id="UP001600888"/>
    </source>
</evidence>
<reference evidence="2 3" key="1">
    <citation type="submission" date="2024-03" db="EMBL/GenBank/DDBJ databases">
        <title>A high-quality draft genome sequence of Diaporthe vaccinii, a causative agent of upright dieback and viscid rot disease in cranberry plants.</title>
        <authorList>
            <person name="Sarrasin M."/>
            <person name="Lang B.F."/>
            <person name="Burger G."/>
        </authorList>
    </citation>
    <scope>NUCLEOTIDE SEQUENCE [LARGE SCALE GENOMIC DNA]</scope>
    <source>
        <strain evidence="2 3">IS7</strain>
    </source>
</reference>
<name>A0ABR4EQH3_9PEZI</name>
<feature type="region of interest" description="Disordered" evidence="1">
    <location>
        <begin position="35"/>
        <end position="55"/>
    </location>
</feature>
<proteinExistence type="predicted"/>
<dbReference type="Proteomes" id="UP001600888">
    <property type="component" value="Unassembled WGS sequence"/>
</dbReference>
<gene>
    <name evidence="2" type="ORF">FJTKL_08780</name>
</gene>
<evidence type="ECO:0000313" key="2">
    <source>
        <dbReference type="EMBL" id="KAL2284694.1"/>
    </source>
</evidence>
<sequence>MHQRSPGSPLPNFRVRGERTVPTSLVAVGNDASASFDRDFSTQPNGVNPPLPSPTPASTKHYYIPCNRLFSSKAKNLLCCLDCAKGHSCYCCDSTVIDARPDQNLRYRYKNPSVSIRHPILCFGVRCA</sequence>
<comment type="caution">
    <text evidence="2">The sequence shown here is derived from an EMBL/GenBank/DDBJ whole genome shotgun (WGS) entry which is preliminary data.</text>
</comment>
<organism evidence="2 3">
    <name type="scientific">Diaporthe vaccinii</name>
    <dbReference type="NCBI Taxonomy" id="105482"/>
    <lineage>
        <taxon>Eukaryota</taxon>
        <taxon>Fungi</taxon>
        <taxon>Dikarya</taxon>
        <taxon>Ascomycota</taxon>
        <taxon>Pezizomycotina</taxon>
        <taxon>Sordariomycetes</taxon>
        <taxon>Sordariomycetidae</taxon>
        <taxon>Diaporthales</taxon>
        <taxon>Diaporthaceae</taxon>
        <taxon>Diaporthe</taxon>
        <taxon>Diaporthe eres species complex</taxon>
    </lineage>
</organism>
<keyword evidence="3" id="KW-1185">Reference proteome</keyword>
<protein>
    <submittedName>
        <fullName evidence="2">Uncharacterized protein</fullName>
    </submittedName>
</protein>
<evidence type="ECO:0000256" key="1">
    <source>
        <dbReference type="SAM" id="MobiDB-lite"/>
    </source>
</evidence>
<dbReference type="EMBL" id="JBAWTH010000035">
    <property type="protein sequence ID" value="KAL2284694.1"/>
    <property type="molecule type" value="Genomic_DNA"/>
</dbReference>